<dbReference type="GO" id="GO:0016829">
    <property type="term" value="F:lyase activity"/>
    <property type="evidence" value="ECO:0007669"/>
    <property type="project" value="UniProtKB-KW"/>
</dbReference>
<proteinExistence type="predicted"/>
<evidence type="ECO:0000313" key="3">
    <source>
        <dbReference type="EMBL" id="VFJ57376.1"/>
    </source>
</evidence>
<dbReference type="PANTHER" id="PTHR43586:SF15">
    <property type="entry name" value="BLR3095 PROTEIN"/>
    <property type="match status" value="1"/>
</dbReference>
<reference evidence="3" key="1">
    <citation type="submission" date="2019-02" db="EMBL/GenBank/DDBJ databases">
        <authorList>
            <person name="Gruber-Vodicka R. H."/>
            <person name="Seah K. B. B."/>
        </authorList>
    </citation>
    <scope>NUCLEOTIDE SEQUENCE</scope>
    <source>
        <strain evidence="3">BECK_BZ163</strain>
        <strain evidence="5">BECK_BZ164</strain>
        <strain evidence="4">BECK_BZ165</strain>
    </source>
</reference>
<organism evidence="3">
    <name type="scientific">Candidatus Kentrum sp. FM</name>
    <dbReference type="NCBI Taxonomy" id="2126340"/>
    <lineage>
        <taxon>Bacteria</taxon>
        <taxon>Pseudomonadati</taxon>
        <taxon>Pseudomonadota</taxon>
        <taxon>Gammaproteobacteria</taxon>
        <taxon>Candidatus Kentrum</taxon>
    </lineage>
</organism>
<dbReference type="Gene3D" id="3.90.1150.10">
    <property type="entry name" value="Aspartate Aminotransferase, domain 1"/>
    <property type="match status" value="1"/>
</dbReference>
<dbReference type="SUPFAM" id="SSF53383">
    <property type="entry name" value="PLP-dependent transferases"/>
    <property type="match status" value="1"/>
</dbReference>
<evidence type="ECO:0000313" key="4">
    <source>
        <dbReference type="EMBL" id="VFJ72900.1"/>
    </source>
</evidence>
<dbReference type="InterPro" id="IPR000192">
    <property type="entry name" value="Aminotrans_V_dom"/>
</dbReference>
<dbReference type="InterPro" id="IPR015421">
    <property type="entry name" value="PyrdxlP-dep_Trfase_major"/>
</dbReference>
<evidence type="ECO:0000313" key="5">
    <source>
        <dbReference type="EMBL" id="VFK20166.1"/>
    </source>
</evidence>
<dbReference type="EMBL" id="CAADEZ010000189">
    <property type="protein sequence ID" value="VFJ57376.1"/>
    <property type="molecule type" value="Genomic_DNA"/>
</dbReference>
<dbReference type="AlphaFoldDB" id="A0A450STM0"/>
<accession>A0A450STM0</accession>
<dbReference type="EMBL" id="CAADFL010000675">
    <property type="protein sequence ID" value="VFK20166.1"/>
    <property type="molecule type" value="Genomic_DNA"/>
</dbReference>
<keyword evidence="3" id="KW-0456">Lyase</keyword>
<keyword evidence="1" id="KW-0663">Pyridoxal phosphate</keyword>
<gene>
    <name evidence="3" type="ORF">BECKFM1743A_GA0114220_101892</name>
    <name evidence="5" type="ORF">BECKFM1743B_GA0114221_106753</name>
    <name evidence="4" type="ORF">BECKFM1743C_GA0114222_106823</name>
</gene>
<sequence>MNYRDEFPLEDGRIYLNHAYYGRWPRRTVRAVERLCQEVNTGAFRYGDWLQTEARLRERLRELINAPSVADIALLKNTSEGLSVVAHGLDWRAGDNIVIADQEFPSNRIVWQSLGGQGVEIRQAAISAASSEEAPEAIIERTCDENTRLVSVSSVQYGTGLRMDLGRIGAFCRREGILFCVDAIQSLGALSLDVRAIGADFLAADGHKWMLGPDGIALFYCREELRDRLTLRQYGWHMVEEPLDFDKRDWRVASSACRFECGSPNTLGIHALEASLSLLLEVGMEEVERGVLENSAYLIAAIAGNEGLGLLSPAAVIHDPARRGGIVTFGARDRAPRELFRTLKAAGVACALRGGGIRFSPHFYTPREQLETTMERLEALAPRRGGR</sequence>
<dbReference type="InterPro" id="IPR015422">
    <property type="entry name" value="PyrdxlP-dep_Trfase_small"/>
</dbReference>
<name>A0A450STM0_9GAMM</name>
<dbReference type="EMBL" id="CAADFA010000682">
    <property type="protein sequence ID" value="VFJ72900.1"/>
    <property type="molecule type" value="Genomic_DNA"/>
</dbReference>
<dbReference type="Pfam" id="PF00266">
    <property type="entry name" value="Aminotran_5"/>
    <property type="match status" value="1"/>
</dbReference>
<protein>
    <submittedName>
        <fullName evidence="3">Selenocysteine lyase/Cysteine desulfurase</fullName>
    </submittedName>
</protein>
<feature type="domain" description="Aminotransferase class V" evidence="2">
    <location>
        <begin position="55"/>
        <end position="351"/>
    </location>
</feature>
<dbReference type="PANTHER" id="PTHR43586">
    <property type="entry name" value="CYSTEINE DESULFURASE"/>
    <property type="match status" value="1"/>
</dbReference>
<dbReference type="Gene3D" id="3.40.640.10">
    <property type="entry name" value="Type I PLP-dependent aspartate aminotransferase-like (Major domain)"/>
    <property type="match status" value="1"/>
</dbReference>
<evidence type="ECO:0000256" key="1">
    <source>
        <dbReference type="ARBA" id="ARBA00022898"/>
    </source>
</evidence>
<evidence type="ECO:0000259" key="2">
    <source>
        <dbReference type="Pfam" id="PF00266"/>
    </source>
</evidence>
<dbReference type="InterPro" id="IPR015424">
    <property type="entry name" value="PyrdxlP-dep_Trfase"/>
</dbReference>